<dbReference type="Gene3D" id="3.40.50.150">
    <property type="entry name" value="Vaccinia Virus protein VP39"/>
    <property type="match status" value="1"/>
</dbReference>
<keyword evidence="2" id="KW-0808">Transferase</keyword>
<evidence type="ECO:0000256" key="1">
    <source>
        <dbReference type="ARBA" id="ARBA00022603"/>
    </source>
</evidence>
<gene>
    <name evidence="5" type="ORF">N5A56_004780</name>
</gene>
<comment type="caution">
    <text evidence="5">The sequence shown here is derived from an EMBL/GenBank/DDBJ whole genome shotgun (WGS) entry which is preliminary data.</text>
</comment>
<organism evidence="5 6">
    <name type="scientific">Polaribacter ponticola</name>
    <dbReference type="NCBI Taxonomy" id="2978475"/>
    <lineage>
        <taxon>Bacteria</taxon>
        <taxon>Pseudomonadati</taxon>
        <taxon>Bacteroidota</taxon>
        <taxon>Flavobacteriia</taxon>
        <taxon>Flavobacteriales</taxon>
        <taxon>Flavobacteriaceae</taxon>
    </lineage>
</organism>
<evidence type="ECO:0000256" key="3">
    <source>
        <dbReference type="RuleBase" id="RU362026"/>
    </source>
</evidence>
<dbReference type="EC" id="2.1.1.-" evidence="3"/>
<reference evidence="5" key="1">
    <citation type="submission" date="2023-02" db="EMBL/GenBank/DDBJ databases">
        <title>Polaribacter ponticola sp. nov., isolated from seawater.</title>
        <authorList>
            <person name="Baek J.H."/>
            <person name="Kim J.M."/>
            <person name="Choi D.G."/>
            <person name="Jeon C.O."/>
        </authorList>
    </citation>
    <scope>NUCLEOTIDE SEQUENCE</scope>
    <source>
        <strain evidence="5">MSW5</strain>
    </source>
</reference>
<keyword evidence="1" id="KW-0489">Methyltransferase</keyword>
<dbReference type="SUPFAM" id="SSF53335">
    <property type="entry name" value="S-adenosyl-L-methionine-dependent methyltransferases"/>
    <property type="match status" value="1"/>
</dbReference>
<keyword evidence="6" id="KW-1185">Reference proteome</keyword>
<dbReference type="InterPro" id="IPR029063">
    <property type="entry name" value="SAM-dependent_MTases_sf"/>
</dbReference>
<name>A0ABT5S903_9FLAO</name>
<proteinExistence type="inferred from homology"/>
<dbReference type="EMBL" id="JAOSLC020000003">
    <property type="protein sequence ID" value="MDD7913772.1"/>
    <property type="molecule type" value="Genomic_DNA"/>
</dbReference>
<accession>A0ABT5S903</accession>
<evidence type="ECO:0000313" key="5">
    <source>
        <dbReference type="EMBL" id="MDD7913772.1"/>
    </source>
</evidence>
<dbReference type="Proteomes" id="UP001151478">
    <property type="component" value="Unassembled WGS sequence"/>
</dbReference>
<evidence type="ECO:0000256" key="2">
    <source>
        <dbReference type="ARBA" id="ARBA00022679"/>
    </source>
</evidence>
<evidence type="ECO:0000313" key="6">
    <source>
        <dbReference type="Proteomes" id="UP001151478"/>
    </source>
</evidence>
<comment type="similarity">
    <text evidence="3">Belongs to the N(4)/N(6)-methyltransferase family.</text>
</comment>
<dbReference type="InterPro" id="IPR002941">
    <property type="entry name" value="DNA_methylase_N4/N6"/>
</dbReference>
<dbReference type="PRINTS" id="PR00508">
    <property type="entry name" value="S21N4MTFRASE"/>
</dbReference>
<dbReference type="Pfam" id="PF01555">
    <property type="entry name" value="N6_N4_Mtase"/>
    <property type="match status" value="1"/>
</dbReference>
<evidence type="ECO:0000259" key="4">
    <source>
        <dbReference type="Pfam" id="PF01555"/>
    </source>
</evidence>
<dbReference type="InterPro" id="IPR001091">
    <property type="entry name" value="RM_Methyltransferase"/>
</dbReference>
<feature type="domain" description="DNA methylase N-4/N-6" evidence="4">
    <location>
        <begin position="3"/>
        <end position="197"/>
    </location>
</feature>
<sequence length="226" mass="25907">MATDPAYSGMNDKLKLGKGRIVGKYADKGKDNGKWFGEFKDSEENYDEFLSECKRVLKKSTGHIYIMFDSYSLLSLGSVVRSHFDVKNLITWDKVNIGMGHYFRRRHEYIIFATNGNTRKIRNRKFPDVWRFKRIHSSKYPTQKPVEVFQAMLHASSEDSFTVCDPFLGSASSAIAAIKNNCNYIGCDISDKSIEISSSRISEYLETGKDNIQTKSMAVDDKIFWE</sequence>
<protein>
    <recommendedName>
        <fullName evidence="3">Methyltransferase</fullName>
        <ecNumber evidence="3">2.1.1.-</ecNumber>
    </recommendedName>
</protein>